<dbReference type="Proteomes" id="UP000636938">
    <property type="component" value="Unassembled WGS sequence"/>
</dbReference>
<keyword evidence="2" id="KW-0472">Membrane</keyword>
<evidence type="ECO:0000256" key="2">
    <source>
        <dbReference type="SAM" id="Phobius"/>
    </source>
</evidence>
<gene>
    <name evidence="3" type="ORF">H9654_08225</name>
</gene>
<evidence type="ECO:0000313" key="3">
    <source>
        <dbReference type="EMBL" id="MBD7954192.1"/>
    </source>
</evidence>
<organism evidence="3 4">
    <name type="scientific">Stenotrophomonas lacuserhaii</name>
    <dbReference type="NCBI Taxonomy" id="2760084"/>
    <lineage>
        <taxon>Bacteria</taxon>
        <taxon>Pseudomonadati</taxon>
        <taxon>Pseudomonadota</taxon>
        <taxon>Gammaproteobacteria</taxon>
        <taxon>Lysobacterales</taxon>
        <taxon>Lysobacteraceae</taxon>
        <taxon>Stenotrophomonas</taxon>
    </lineage>
</organism>
<evidence type="ECO:0008006" key="5">
    <source>
        <dbReference type="Google" id="ProtNLM"/>
    </source>
</evidence>
<keyword evidence="2" id="KW-1133">Transmembrane helix</keyword>
<reference evidence="3 4" key="1">
    <citation type="submission" date="2020-08" db="EMBL/GenBank/DDBJ databases">
        <title>A Genomic Blueprint of the Chicken Gut Microbiome.</title>
        <authorList>
            <person name="Gilroy R."/>
            <person name="Ravi A."/>
            <person name="Getino M."/>
            <person name="Pursley I."/>
            <person name="Horton D.L."/>
            <person name="Alikhan N.-F."/>
            <person name="Baker D."/>
            <person name="Gharbi K."/>
            <person name="Hall N."/>
            <person name="Watson M."/>
            <person name="Adriaenssens E.M."/>
            <person name="Foster-Nyarko E."/>
            <person name="Jarju S."/>
            <person name="Secka A."/>
            <person name="Antonio M."/>
            <person name="Oren A."/>
            <person name="Chaudhuri R."/>
            <person name="La Ragione R.M."/>
            <person name="Hildebrand F."/>
            <person name="Pallen M.J."/>
        </authorList>
    </citation>
    <scope>NUCLEOTIDE SEQUENCE [LARGE SCALE GENOMIC DNA]</scope>
    <source>
        <strain evidence="3 4">Sa5BUN4</strain>
    </source>
</reference>
<protein>
    <recommendedName>
        <fullName evidence="5">DUF2946 domain-containing protein</fullName>
    </recommendedName>
</protein>
<evidence type="ECO:0000313" key="4">
    <source>
        <dbReference type="Proteomes" id="UP000636938"/>
    </source>
</evidence>
<dbReference type="EMBL" id="JACSQS010000006">
    <property type="protein sequence ID" value="MBD7954192.1"/>
    <property type="molecule type" value="Genomic_DNA"/>
</dbReference>
<dbReference type="AlphaFoldDB" id="A0A8X8FWJ0"/>
<accession>A0A8X8FWJ0</accession>
<keyword evidence="4" id="KW-1185">Reference proteome</keyword>
<keyword evidence="2" id="KW-0812">Transmembrane</keyword>
<name>A0A8X8FWJ0_9GAMM</name>
<feature type="region of interest" description="Disordered" evidence="1">
    <location>
        <begin position="48"/>
        <end position="74"/>
    </location>
</feature>
<sequence>MALVMVAPLISRSLAEHPAPTAALAPVEAAANPHMGSAHDMHHGMQHAMHHDMTAAQPPSHAASSESVAPASADPHAKHEMGVECDYCLMAARMISLLVALLLLLTVWPAAFGTITARHPTRPAPALGTLGARGPPAIAC</sequence>
<proteinExistence type="predicted"/>
<comment type="caution">
    <text evidence="3">The sequence shown here is derived from an EMBL/GenBank/DDBJ whole genome shotgun (WGS) entry which is preliminary data.</text>
</comment>
<feature type="transmembrane region" description="Helical" evidence="2">
    <location>
        <begin position="90"/>
        <end position="112"/>
    </location>
</feature>
<feature type="compositionally biased region" description="Low complexity" evidence="1">
    <location>
        <begin position="58"/>
        <end position="74"/>
    </location>
</feature>
<evidence type="ECO:0000256" key="1">
    <source>
        <dbReference type="SAM" id="MobiDB-lite"/>
    </source>
</evidence>